<dbReference type="PRINTS" id="PR00081">
    <property type="entry name" value="GDHRDH"/>
</dbReference>
<dbReference type="SMART" id="SM00822">
    <property type="entry name" value="PKS_KR"/>
    <property type="match status" value="1"/>
</dbReference>
<dbReference type="PROSITE" id="PS00061">
    <property type="entry name" value="ADH_SHORT"/>
    <property type="match status" value="1"/>
</dbReference>
<organism evidence="3 4">
    <name type="scientific">Acidiplasma cupricumulans</name>
    <dbReference type="NCBI Taxonomy" id="312540"/>
    <lineage>
        <taxon>Archaea</taxon>
        <taxon>Methanobacteriati</taxon>
        <taxon>Thermoplasmatota</taxon>
        <taxon>Thermoplasmata</taxon>
        <taxon>Thermoplasmatales</taxon>
        <taxon>Ferroplasmaceae</taxon>
        <taxon>Acidiplasma</taxon>
    </lineage>
</organism>
<gene>
    <name evidence="3" type="ORF">AOG55_04530</name>
</gene>
<evidence type="ECO:0000313" key="4">
    <source>
        <dbReference type="Proteomes" id="UP000050301"/>
    </source>
</evidence>
<dbReference type="GeneID" id="84221019"/>
<sequence length="303" mass="34207">MENGDFFPRTALITGAARGIGLAIARELDGYIDYLILDDAGLSVTGETEDADLIYKEIKKYKWKSQIIPTNILLNSFEQAKKIYDLGMENTKGIDVLINNAAILNDKMVFNMTPEQWGKVLDCNLNGHFFLTSMITKDFRKNLYGRIINIISSSGLIGDYGQSNYAASKGALFSLTRVWALELAKYGVTVNAIAPFAHTRVTDIIPDNKPWLVDYLRKAKTANPASVGKLCKFLISPDSRYITGQLFGIRDDEFYIFSQPRIIDTVKGEVTQDLFNSAIKKWEDFGWLYPLESDIMYMSKIDR</sequence>
<keyword evidence="4" id="KW-1185">Reference proteome</keyword>
<comment type="caution">
    <text evidence="3">The sequence shown here is derived from an EMBL/GenBank/DDBJ whole genome shotgun (WGS) entry which is preliminary data.</text>
</comment>
<feature type="domain" description="Ketoreductase" evidence="2">
    <location>
        <begin position="9"/>
        <end position="199"/>
    </location>
</feature>
<dbReference type="InterPro" id="IPR057326">
    <property type="entry name" value="KR_dom"/>
</dbReference>
<protein>
    <recommendedName>
        <fullName evidence="2">Ketoreductase domain-containing protein</fullName>
    </recommendedName>
</protein>
<dbReference type="InterPro" id="IPR002347">
    <property type="entry name" value="SDR_fam"/>
</dbReference>
<dbReference type="Gene3D" id="3.40.50.720">
    <property type="entry name" value="NAD(P)-binding Rossmann-like Domain"/>
    <property type="match status" value="1"/>
</dbReference>
<dbReference type="AlphaFoldDB" id="A0A0Q0RVC9"/>
<dbReference type="InterPro" id="IPR051687">
    <property type="entry name" value="Peroxisomal_Beta-Oxidation"/>
</dbReference>
<dbReference type="PRINTS" id="PR00080">
    <property type="entry name" value="SDRFAMILY"/>
</dbReference>
<evidence type="ECO:0000313" key="3">
    <source>
        <dbReference type="EMBL" id="KQB36271.1"/>
    </source>
</evidence>
<reference evidence="3 4" key="1">
    <citation type="submission" date="2015-09" db="EMBL/GenBank/DDBJ databases">
        <title>Heavy metals and arsenic resistance mechanisms in polyextremophilic archaea of the family Ferroplasmaceae.</title>
        <authorList>
            <person name="Bulaev A.G."/>
            <person name="Kanygina A.V."/>
        </authorList>
    </citation>
    <scope>NUCLEOTIDE SEQUENCE [LARGE SCALE GENOMIC DNA]</scope>
    <source>
        <strain evidence="3 4">BH2</strain>
    </source>
</reference>
<accession>A0A0Q0RVC9</accession>
<dbReference type="SUPFAM" id="SSF51735">
    <property type="entry name" value="NAD(P)-binding Rossmann-fold domains"/>
    <property type="match status" value="1"/>
</dbReference>
<name>A0A0Q0RVC9_9ARCH</name>
<dbReference type="PANTHER" id="PTHR45024:SF3">
    <property type="entry name" value="BLL2957 PROTEIN"/>
    <property type="match status" value="1"/>
</dbReference>
<dbReference type="InterPro" id="IPR020904">
    <property type="entry name" value="Sc_DH/Rdtase_CS"/>
</dbReference>
<evidence type="ECO:0000259" key="2">
    <source>
        <dbReference type="SMART" id="SM00822"/>
    </source>
</evidence>
<dbReference type="InterPro" id="IPR036291">
    <property type="entry name" value="NAD(P)-bd_dom_sf"/>
</dbReference>
<dbReference type="EMBL" id="LKBH01000044">
    <property type="protein sequence ID" value="KQB36271.1"/>
    <property type="molecule type" value="Genomic_DNA"/>
</dbReference>
<dbReference type="InParanoid" id="A0A0Q0RVC9"/>
<evidence type="ECO:0000256" key="1">
    <source>
        <dbReference type="RuleBase" id="RU000363"/>
    </source>
</evidence>
<dbReference type="Proteomes" id="UP000050301">
    <property type="component" value="Unassembled WGS sequence"/>
</dbReference>
<comment type="similarity">
    <text evidence="1">Belongs to the short-chain dehydrogenases/reductases (SDR) family.</text>
</comment>
<proteinExistence type="inferred from homology"/>
<dbReference type="RefSeq" id="WP_048101195.1">
    <property type="nucleotide sequence ID" value="NZ_LKBH01000044.1"/>
</dbReference>
<dbReference type="Pfam" id="PF00106">
    <property type="entry name" value="adh_short"/>
    <property type="match status" value="1"/>
</dbReference>
<dbReference type="PANTHER" id="PTHR45024">
    <property type="entry name" value="DEHYDROGENASES, SHORT CHAIN"/>
    <property type="match status" value="1"/>
</dbReference>